<keyword evidence="5" id="KW-1185">Reference proteome</keyword>
<keyword evidence="1" id="KW-1133">Transmembrane helix</keyword>
<feature type="transmembrane region" description="Helical" evidence="1">
    <location>
        <begin position="46"/>
        <end position="66"/>
    </location>
</feature>
<organism evidence="3 4">
    <name type="scientific">Lactobacillus taiwanensis</name>
    <dbReference type="NCBI Taxonomy" id="508451"/>
    <lineage>
        <taxon>Bacteria</taxon>
        <taxon>Bacillati</taxon>
        <taxon>Bacillota</taxon>
        <taxon>Bacilli</taxon>
        <taxon>Lactobacillales</taxon>
        <taxon>Lactobacillaceae</taxon>
        <taxon>Lactobacillus</taxon>
    </lineage>
</organism>
<dbReference type="Proteomes" id="UP000216316">
    <property type="component" value="Unassembled WGS sequence"/>
</dbReference>
<sequence>MLIWINNNYDAIITIGSDIAVLATIGPAVIYFCVDNYHTPTIKKCLIAGFIISTVLVLSEIALGNLSSEVGKALKGEYGQKWVTTTKFEANKSPRELRKILKDNDGENFSVTYDIRVWHRGKEYSGINIKSKEGNDDKVIFSYLEPTMKDIKVKKDKAYIYIYHKKVKPQPKVFKYGEK</sequence>
<dbReference type="Proteomes" id="UP000215828">
    <property type="component" value="Unassembled WGS sequence"/>
</dbReference>
<keyword evidence="1" id="KW-0472">Membrane</keyword>
<proteinExistence type="predicted"/>
<reference evidence="2" key="2">
    <citation type="submission" date="2017-05" db="EMBL/GenBank/DDBJ databases">
        <authorList>
            <person name="Lin X.B."/>
            <person name="Stothard P."/>
            <person name="Tasseva G."/>
            <person name="Walter J."/>
        </authorList>
    </citation>
    <scope>NUCLEOTIDE SEQUENCE</scope>
    <source>
        <strain evidence="2">609u</strain>
    </source>
</reference>
<feature type="transmembrane region" description="Helical" evidence="1">
    <location>
        <begin position="12"/>
        <end position="34"/>
    </location>
</feature>
<evidence type="ECO:0000313" key="4">
    <source>
        <dbReference type="Proteomes" id="UP000215828"/>
    </source>
</evidence>
<keyword evidence="1" id="KW-0812">Transmembrane</keyword>
<gene>
    <name evidence="2" type="ORF">CBF53_00920</name>
    <name evidence="3" type="ORF">CBF70_01050</name>
</gene>
<name>A0A256LIE2_9LACO</name>
<reference evidence="3 4" key="1">
    <citation type="submission" date="2017-04" db="EMBL/GenBank/DDBJ databases">
        <authorList>
            <person name="Afonso C.L."/>
            <person name="Miller P.J."/>
            <person name="Scott M.A."/>
            <person name="Spackman E."/>
            <person name="Goraichik I."/>
            <person name="Dimitrov K.M."/>
            <person name="Suarez D.L."/>
            <person name="Swayne D.E."/>
        </authorList>
    </citation>
    <scope>NUCLEOTIDE SEQUENCE [LARGE SCALE GENOMIC DNA]</scope>
    <source>
        <strain evidence="3 4">609q</strain>
    </source>
</reference>
<reference evidence="4 5" key="3">
    <citation type="submission" date="2017-09" db="EMBL/GenBank/DDBJ databases">
        <title>Tripartite evolution among Lactobacillus johnsonii, Lactobacillus taiwanensis, Lactobacillus reuteri and their rodent host.</title>
        <authorList>
            <person name="Wang T."/>
            <person name="Knowles S."/>
            <person name="Cheng C."/>
        </authorList>
    </citation>
    <scope>NUCLEOTIDE SEQUENCE [LARGE SCALE GENOMIC DNA]</scope>
    <source>
        <strain evidence="3 4">609q</strain>
        <strain evidence="2 5">609u</strain>
    </source>
</reference>
<dbReference type="AlphaFoldDB" id="A0A256LIE2"/>
<dbReference type="EMBL" id="NGNV01000002">
    <property type="protein sequence ID" value="OYR89080.1"/>
    <property type="molecule type" value="Genomic_DNA"/>
</dbReference>
<evidence type="ECO:0000313" key="3">
    <source>
        <dbReference type="EMBL" id="OYR93211.1"/>
    </source>
</evidence>
<accession>A0A256LIE2</accession>
<dbReference type="EMBL" id="NGNX01000003">
    <property type="protein sequence ID" value="OYR93211.1"/>
    <property type="molecule type" value="Genomic_DNA"/>
</dbReference>
<evidence type="ECO:0000313" key="2">
    <source>
        <dbReference type="EMBL" id="OYR89080.1"/>
    </source>
</evidence>
<comment type="caution">
    <text evidence="3">The sequence shown here is derived from an EMBL/GenBank/DDBJ whole genome shotgun (WGS) entry which is preliminary data.</text>
</comment>
<dbReference type="RefSeq" id="WP_094496850.1">
    <property type="nucleotide sequence ID" value="NZ_NGNV01000002.1"/>
</dbReference>
<evidence type="ECO:0000256" key="1">
    <source>
        <dbReference type="SAM" id="Phobius"/>
    </source>
</evidence>
<evidence type="ECO:0000313" key="5">
    <source>
        <dbReference type="Proteomes" id="UP000216316"/>
    </source>
</evidence>
<protein>
    <submittedName>
        <fullName evidence="3">Uncharacterized protein</fullName>
    </submittedName>
</protein>